<dbReference type="Pfam" id="PF09898">
    <property type="entry name" value="DUF2125"/>
    <property type="match status" value="1"/>
</dbReference>
<evidence type="ECO:0000313" key="3">
    <source>
        <dbReference type="Proteomes" id="UP000182944"/>
    </source>
</evidence>
<accession>A0A1H2RC97</accession>
<evidence type="ECO:0000313" key="2">
    <source>
        <dbReference type="EMBL" id="SDW16828.1"/>
    </source>
</evidence>
<name>A0A1H2RC97_9RHOB</name>
<keyword evidence="1" id="KW-1133">Transmembrane helix</keyword>
<feature type="transmembrane region" description="Helical" evidence="1">
    <location>
        <begin position="20"/>
        <end position="38"/>
    </location>
</feature>
<dbReference type="AlphaFoldDB" id="A0A1H2RC97"/>
<sequence>MQARPHGTGDKLGGDRMRRLILLVLVVAAALAAAWLGGETWLAREAARRIADDPQIEAASVTPLRRIDRIGLHLAELKFATEAGPATLPALDLWAAPTAPTTFHATLPPALTLPGDRALALTGGGMSLRVSPGNGMAIGAAGAKASAVTLDGAPLAEGVDVTATLTPMGGHAPKAARASYRVAGTLTQLVPAALGPVPPALAEAGPIGIDGAAQLYLTGALKPGEETPPRLVGVNSDGVRLQVGAHHARISGHVTADAEGRAAGAAFVDTPDPRGWLDLAAALGALPAQVVPLATTALRTASGAEVTLPAGITAPPPPPEGTLRITLIFRDGRSFLGPMPIGPAPLFAP</sequence>
<keyword evidence="1" id="KW-0472">Membrane</keyword>
<protein>
    <recommendedName>
        <fullName evidence="4">DUF2125 domain-containing protein</fullName>
    </recommendedName>
</protein>
<dbReference type="Proteomes" id="UP000182944">
    <property type="component" value="Unassembled WGS sequence"/>
</dbReference>
<reference evidence="3" key="1">
    <citation type="submission" date="2016-10" db="EMBL/GenBank/DDBJ databases">
        <authorList>
            <person name="Varghese N."/>
            <person name="Submissions S."/>
        </authorList>
    </citation>
    <scope>NUCLEOTIDE SEQUENCE [LARGE SCALE GENOMIC DNA]</scope>
    <source>
        <strain evidence="3">DSM 29303</strain>
    </source>
</reference>
<organism evidence="2 3">
    <name type="scientific">Paracoccus sanguinis</name>
    <dbReference type="NCBI Taxonomy" id="1545044"/>
    <lineage>
        <taxon>Bacteria</taxon>
        <taxon>Pseudomonadati</taxon>
        <taxon>Pseudomonadota</taxon>
        <taxon>Alphaproteobacteria</taxon>
        <taxon>Rhodobacterales</taxon>
        <taxon>Paracoccaceae</taxon>
        <taxon>Paracoccus</taxon>
    </lineage>
</organism>
<keyword evidence="3" id="KW-1185">Reference proteome</keyword>
<evidence type="ECO:0008006" key="4">
    <source>
        <dbReference type="Google" id="ProtNLM"/>
    </source>
</evidence>
<keyword evidence="1" id="KW-0812">Transmembrane</keyword>
<evidence type="ECO:0000256" key="1">
    <source>
        <dbReference type="SAM" id="Phobius"/>
    </source>
</evidence>
<gene>
    <name evidence="2" type="ORF">SAMN05444276_101287</name>
</gene>
<dbReference type="InterPro" id="IPR018666">
    <property type="entry name" value="DUF2125"/>
</dbReference>
<proteinExistence type="predicted"/>
<dbReference type="EMBL" id="FNNA01000001">
    <property type="protein sequence ID" value="SDW16828.1"/>
    <property type="molecule type" value="Genomic_DNA"/>
</dbReference>